<feature type="region of interest" description="Disordered" evidence="1">
    <location>
        <begin position="1"/>
        <end position="21"/>
    </location>
</feature>
<dbReference type="Proteomes" id="UP000317288">
    <property type="component" value="Unassembled WGS sequence"/>
</dbReference>
<feature type="transmembrane region" description="Helical" evidence="2">
    <location>
        <begin position="56"/>
        <end position="79"/>
    </location>
</feature>
<evidence type="ECO:0008006" key="5">
    <source>
        <dbReference type="Google" id="ProtNLM"/>
    </source>
</evidence>
<feature type="transmembrane region" description="Helical" evidence="2">
    <location>
        <begin position="85"/>
        <end position="104"/>
    </location>
</feature>
<reference evidence="3 4" key="1">
    <citation type="submission" date="2019-07" db="EMBL/GenBank/DDBJ databases">
        <title>Diversity of Bacteria from Kongsfjorden, Arctic.</title>
        <authorList>
            <person name="Yu Y."/>
        </authorList>
    </citation>
    <scope>NUCLEOTIDE SEQUENCE [LARGE SCALE GENOMIC DNA]</scope>
    <source>
        <strain evidence="3 4">SM1922</strain>
    </source>
</reference>
<evidence type="ECO:0000313" key="3">
    <source>
        <dbReference type="EMBL" id="TVU87295.1"/>
    </source>
</evidence>
<protein>
    <recommendedName>
        <fullName evidence="5">2TM domain-containing protein</fullName>
    </recommendedName>
</protein>
<comment type="caution">
    <text evidence="3">The sequence shown here is derived from an EMBL/GenBank/DDBJ whole genome shotgun (WGS) entry which is preliminary data.</text>
</comment>
<name>A0A558J0X4_9GAMM</name>
<proteinExistence type="predicted"/>
<dbReference type="EMBL" id="VNFE01000010">
    <property type="protein sequence ID" value="TVU87295.1"/>
    <property type="molecule type" value="Genomic_DNA"/>
</dbReference>
<organism evidence="3 4">
    <name type="scientific">Vreelandella titanicae</name>
    <dbReference type="NCBI Taxonomy" id="664683"/>
    <lineage>
        <taxon>Bacteria</taxon>
        <taxon>Pseudomonadati</taxon>
        <taxon>Pseudomonadota</taxon>
        <taxon>Gammaproteobacteria</taxon>
        <taxon>Oceanospirillales</taxon>
        <taxon>Halomonadaceae</taxon>
        <taxon>Vreelandella</taxon>
    </lineage>
</organism>
<evidence type="ECO:0000256" key="2">
    <source>
        <dbReference type="SAM" id="Phobius"/>
    </source>
</evidence>
<gene>
    <name evidence="3" type="ORF">FQP89_22185</name>
</gene>
<dbReference type="AlphaFoldDB" id="A0A558J0X4"/>
<dbReference type="RefSeq" id="WP_144815575.1">
    <property type="nucleotide sequence ID" value="NZ_VNFE01000010.1"/>
</dbReference>
<feature type="compositionally biased region" description="Basic residues" evidence="1">
    <location>
        <begin position="1"/>
        <end position="12"/>
    </location>
</feature>
<keyword evidence="2" id="KW-0812">Transmembrane</keyword>
<keyword evidence="2" id="KW-0472">Membrane</keyword>
<accession>A0A558J0X4</accession>
<keyword evidence="2" id="KW-1133">Transmembrane helix</keyword>
<evidence type="ECO:0000313" key="4">
    <source>
        <dbReference type="Proteomes" id="UP000317288"/>
    </source>
</evidence>
<evidence type="ECO:0000256" key="1">
    <source>
        <dbReference type="SAM" id="MobiDB-lite"/>
    </source>
</evidence>
<sequence length="114" mass="13058">MAKKNRKARRQRAISARQNAAQNTQGSFIANELNHLIGADEEDVVRAYKWRAKQNVIFIYAVNAVICAFLVFFTLYTSGTGLSKFVPFIWVGFIALFLAQQAMLKRYKRLIRNA</sequence>